<keyword evidence="1" id="KW-0812">Transmembrane</keyword>
<sequence>MLVSAPWLSGIVDRLRAGSDPEKIMNVYNNASPIVWNSGLVVLWIAAILALISGYQLLTQKSDTDEPPAANTP</sequence>
<reference evidence="2" key="1">
    <citation type="journal article" date="2020" name="mSystems">
        <title>Genome- and Community-Level Interaction Insights into Carbon Utilization and Element Cycling Functions of Hydrothermarchaeota in Hydrothermal Sediment.</title>
        <authorList>
            <person name="Zhou Z."/>
            <person name="Liu Y."/>
            <person name="Xu W."/>
            <person name="Pan J."/>
            <person name="Luo Z.H."/>
            <person name="Li M."/>
        </authorList>
    </citation>
    <scope>NUCLEOTIDE SEQUENCE [LARGE SCALE GENOMIC DNA]</scope>
    <source>
        <strain evidence="2">HyVt-485</strain>
    </source>
</reference>
<evidence type="ECO:0000256" key="1">
    <source>
        <dbReference type="SAM" id="Phobius"/>
    </source>
</evidence>
<name>A0A7C5LYQ1_9PROT</name>
<organism evidence="2">
    <name type="scientific">Hellea balneolensis</name>
    <dbReference type="NCBI Taxonomy" id="287478"/>
    <lineage>
        <taxon>Bacteria</taxon>
        <taxon>Pseudomonadati</taxon>
        <taxon>Pseudomonadota</taxon>
        <taxon>Alphaproteobacteria</taxon>
        <taxon>Maricaulales</taxon>
        <taxon>Robiginitomaculaceae</taxon>
        <taxon>Hellea</taxon>
    </lineage>
</organism>
<dbReference type="Proteomes" id="UP000885830">
    <property type="component" value="Unassembled WGS sequence"/>
</dbReference>
<comment type="caution">
    <text evidence="2">The sequence shown here is derived from an EMBL/GenBank/DDBJ whole genome shotgun (WGS) entry which is preliminary data.</text>
</comment>
<keyword evidence="1" id="KW-0472">Membrane</keyword>
<gene>
    <name evidence="2" type="ORF">ENJ42_00405</name>
</gene>
<dbReference type="AlphaFoldDB" id="A0A7C5LYQ1"/>
<evidence type="ECO:0000313" key="2">
    <source>
        <dbReference type="EMBL" id="HHL42052.1"/>
    </source>
</evidence>
<keyword evidence="1" id="KW-1133">Transmembrane helix</keyword>
<feature type="transmembrane region" description="Helical" evidence="1">
    <location>
        <begin position="34"/>
        <end position="52"/>
    </location>
</feature>
<dbReference type="EMBL" id="DRMJ01000020">
    <property type="protein sequence ID" value="HHL42052.1"/>
    <property type="molecule type" value="Genomic_DNA"/>
</dbReference>
<accession>A0A7C5LYQ1</accession>
<protein>
    <submittedName>
        <fullName evidence="2">Uncharacterized protein</fullName>
    </submittedName>
</protein>
<proteinExistence type="predicted"/>